<evidence type="ECO:0000313" key="2">
    <source>
        <dbReference type="EMBL" id="KZK75156.1"/>
    </source>
</evidence>
<dbReference type="Gene3D" id="3.20.20.150">
    <property type="entry name" value="Divalent-metal-dependent TIM barrel enzymes"/>
    <property type="match status" value="1"/>
</dbReference>
<dbReference type="SUPFAM" id="SSF51658">
    <property type="entry name" value="Xylose isomerase-like"/>
    <property type="match status" value="1"/>
</dbReference>
<dbReference type="RefSeq" id="WP_011357868.1">
    <property type="nucleotide sequence ID" value="NZ_LVWG01000009.1"/>
</dbReference>
<keyword evidence="2" id="KW-0413">Isomerase</keyword>
<feature type="domain" description="Xylose isomerase-like TIM barrel" evidence="1">
    <location>
        <begin position="35"/>
        <end position="221"/>
    </location>
</feature>
<dbReference type="InterPro" id="IPR036237">
    <property type="entry name" value="Xyl_isomerase-like_sf"/>
</dbReference>
<dbReference type="Proteomes" id="UP000076481">
    <property type="component" value="Unassembled WGS sequence"/>
</dbReference>
<protein>
    <submittedName>
        <fullName evidence="2">Xylose isomerase</fullName>
    </submittedName>
</protein>
<dbReference type="InterPro" id="IPR013022">
    <property type="entry name" value="Xyl_isomerase-like_TIM-brl"/>
</dbReference>
<comment type="caution">
    <text evidence="2">The sequence shown here is derived from an EMBL/GenBank/DDBJ whole genome shotgun (WGS) entry which is preliminary data.</text>
</comment>
<evidence type="ECO:0000259" key="1">
    <source>
        <dbReference type="Pfam" id="PF01261"/>
    </source>
</evidence>
<sequence length="268" mass="30623">MASQHAFPCRFGTTSYIIPDAIIPNVEYLRKRVDDIELVLFESDEFSNLPTADDMRRLIEFAAEDDLTYSVHLPLDAYLGHRDRDERERSVAKCMRIVELTADLPRSAYVVHAEAGKGVDVNTFDQSALMRFADAFRASASRLLSSTDASASEFSVETLNYPYEHIWPVVDDLGLSVTLDVGHMMLCGFPAAEYFDRYLHRARVLHVHGVLEGRDHVSLRHLDATILDMVMERLKTHPDLERVFTMEIFSEADFLDSCSLFDTRRRRA</sequence>
<accession>A0A165MEM4</accession>
<dbReference type="GO" id="GO:0016853">
    <property type="term" value="F:isomerase activity"/>
    <property type="evidence" value="ECO:0007669"/>
    <property type="project" value="UniProtKB-KW"/>
</dbReference>
<dbReference type="AlphaFoldDB" id="A0A165MEM4"/>
<proteinExistence type="predicted"/>
<dbReference type="OMA" id="GHLEYYG"/>
<dbReference type="Pfam" id="PF01261">
    <property type="entry name" value="AP_endonuc_2"/>
    <property type="match status" value="1"/>
</dbReference>
<gene>
    <name evidence="2" type="ORF">A3K90_05395</name>
</gene>
<evidence type="ECO:0000313" key="3">
    <source>
        <dbReference type="Proteomes" id="UP000076481"/>
    </source>
</evidence>
<organism evidence="2 3">
    <name type="scientific">Pelodictyon luteolum</name>
    <dbReference type="NCBI Taxonomy" id="1100"/>
    <lineage>
        <taxon>Bacteria</taxon>
        <taxon>Pseudomonadati</taxon>
        <taxon>Chlorobiota</taxon>
        <taxon>Chlorobiia</taxon>
        <taxon>Chlorobiales</taxon>
        <taxon>Chlorobiaceae</taxon>
        <taxon>Chlorobium/Pelodictyon group</taxon>
        <taxon>Pelodictyon</taxon>
    </lineage>
</organism>
<name>A0A165MEM4_PELLU</name>
<reference evidence="2 3" key="1">
    <citation type="submission" date="2016-03" db="EMBL/GenBank/DDBJ databases">
        <title>Speciation and ecological success in dimly lit waters: horizontal gene transfer in a green sulfur bacteria bloom unveiled by metagenomic assembly.</title>
        <authorList>
            <person name="Llorens-Mares T."/>
            <person name="Liu Z."/>
            <person name="Allen L.Z."/>
            <person name="Rusch D.B."/>
            <person name="Craig M.T."/>
            <person name="Dupont C.L."/>
            <person name="Bryant D.A."/>
            <person name="Casamayor E.O."/>
        </authorList>
    </citation>
    <scope>NUCLEOTIDE SEQUENCE [LARGE SCALE GENOMIC DNA]</scope>
    <source>
        <strain evidence="2">CIII</strain>
    </source>
</reference>
<dbReference type="NCBIfam" id="NF041277">
    <property type="entry name" value="coba_remo_CbiR"/>
    <property type="match status" value="1"/>
</dbReference>
<dbReference type="EMBL" id="LVWG01000009">
    <property type="protein sequence ID" value="KZK75156.1"/>
    <property type="molecule type" value="Genomic_DNA"/>
</dbReference>